<comment type="caution">
    <text evidence="11">The sequence shown here is derived from an EMBL/GenBank/DDBJ whole genome shotgun (WGS) entry which is preliminary data.</text>
</comment>
<name>A0A4R4XUX4_9PSEU</name>
<evidence type="ECO:0000259" key="10">
    <source>
        <dbReference type="SMART" id="SM00387"/>
    </source>
</evidence>
<dbReference type="Pfam" id="PF02518">
    <property type="entry name" value="HATPase_c"/>
    <property type="match status" value="1"/>
</dbReference>
<keyword evidence="4" id="KW-0808">Transferase</keyword>
<dbReference type="GO" id="GO:0016020">
    <property type="term" value="C:membrane"/>
    <property type="evidence" value="ECO:0007669"/>
    <property type="project" value="InterPro"/>
</dbReference>
<protein>
    <recommendedName>
        <fullName evidence="2">histidine kinase</fullName>
        <ecNumber evidence="2">2.7.13.3</ecNumber>
    </recommendedName>
</protein>
<keyword evidence="5" id="KW-0547">Nucleotide-binding</keyword>
<reference evidence="11 12" key="1">
    <citation type="submission" date="2019-03" db="EMBL/GenBank/DDBJ databases">
        <title>Draft genome sequences of novel Actinobacteria.</title>
        <authorList>
            <person name="Sahin N."/>
            <person name="Ay H."/>
            <person name="Saygin H."/>
        </authorList>
    </citation>
    <scope>NUCLEOTIDE SEQUENCE [LARGE SCALE GENOMIC DNA]</scope>
    <source>
        <strain evidence="11 12">7K502</strain>
    </source>
</reference>
<dbReference type="InterPro" id="IPR036890">
    <property type="entry name" value="HATPase_C_sf"/>
</dbReference>
<evidence type="ECO:0000256" key="9">
    <source>
        <dbReference type="SAM" id="Phobius"/>
    </source>
</evidence>
<keyword evidence="12" id="KW-1185">Reference proteome</keyword>
<dbReference type="PANTHER" id="PTHR24421">
    <property type="entry name" value="NITRATE/NITRITE SENSOR PROTEIN NARX-RELATED"/>
    <property type="match status" value="1"/>
</dbReference>
<dbReference type="InterPro" id="IPR011712">
    <property type="entry name" value="Sig_transdc_His_kin_sub3_dim/P"/>
</dbReference>
<dbReference type="Pfam" id="PF07730">
    <property type="entry name" value="HisKA_3"/>
    <property type="match status" value="1"/>
</dbReference>
<keyword evidence="9" id="KW-0472">Membrane</keyword>
<evidence type="ECO:0000256" key="7">
    <source>
        <dbReference type="ARBA" id="ARBA00022840"/>
    </source>
</evidence>
<dbReference type="EMBL" id="SMKW01000128">
    <property type="protein sequence ID" value="TDD35236.1"/>
    <property type="molecule type" value="Genomic_DNA"/>
</dbReference>
<dbReference type="EC" id="2.7.13.3" evidence="2"/>
<sequence>MRRWLRVFLGVVLGAGTALAELVFVLSAGLALTALLILPRLRSRVASLSFAGAQALTELERRRLAKYLDSSHAGRPGGARALRYLAVRCAVGLLGGIVLFLIAYGAVGMLVELVELWATVGDPLEGRSGTEKFWLTVYLIVFCSVLGFLALTGLAGVAVMDRALGERFLEPDRAEQLRQRVEQLSTTRSDVVAAIHEERRRIERDLHDGVQQRLVALGMLIGRARRAGDDGDRAAGLLRQAHEESQEILRDFRDVAWRVYPAALDAGGLHPALAALVERAGMPVELRYEVAQRPAVEVEAVAYFVVSEAVTNAAKHSGAGIVTVRVEREEGWLVVRVDDDGAGGASVRGAGLSGLARRVAALDGKFTVDSPVGGPTTIVAELPCG</sequence>
<feature type="transmembrane region" description="Helical" evidence="9">
    <location>
        <begin position="12"/>
        <end position="38"/>
    </location>
</feature>
<dbReference type="GO" id="GO:0005524">
    <property type="term" value="F:ATP binding"/>
    <property type="evidence" value="ECO:0007669"/>
    <property type="project" value="UniProtKB-KW"/>
</dbReference>
<evidence type="ECO:0000256" key="5">
    <source>
        <dbReference type="ARBA" id="ARBA00022741"/>
    </source>
</evidence>
<evidence type="ECO:0000256" key="3">
    <source>
        <dbReference type="ARBA" id="ARBA00022553"/>
    </source>
</evidence>
<feature type="transmembrane region" description="Helical" evidence="9">
    <location>
        <begin position="85"/>
        <end position="107"/>
    </location>
</feature>
<keyword evidence="9" id="KW-1133">Transmembrane helix</keyword>
<dbReference type="SMART" id="SM00387">
    <property type="entry name" value="HATPase_c"/>
    <property type="match status" value="1"/>
</dbReference>
<evidence type="ECO:0000313" key="11">
    <source>
        <dbReference type="EMBL" id="TDD35236.1"/>
    </source>
</evidence>
<evidence type="ECO:0000256" key="6">
    <source>
        <dbReference type="ARBA" id="ARBA00022777"/>
    </source>
</evidence>
<evidence type="ECO:0000313" key="12">
    <source>
        <dbReference type="Proteomes" id="UP000294947"/>
    </source>
</evidence>
<dbReference type="RefSeq" id="WP_132494786.1">
    <property type="nucleotide sequence ID" value="NZ_SMKW01000128.1"/>
</dbReference>
<dbReference type="InterPro" id="IPR050482">
    <property type="entry name" value="Sensor_HK_TwoCompSys"/>
</dbReference>
<dbReference type="Proteomes" id="UP000294947">
    <property type="component" value="Unassembled WGS sequence"/>
</dbReference>
<dbReference type="PANTHER" id="PTHR24421:SF10">
    <property type="entry name" value="NITRATE_NITRITE SENSOR PROTEIN NARQ"/>
    <property type="match status" value="1"/>
</dbReference>
<proteinExistence type="predicted"/>
<evidence type="ECO:0000256" key="8">
    <source>
        <dbReference type="ARBA" id="ARBA00023012"/>
    </source>
</evidence>
<evidence type="ECO:0000256" key="2">
    <source>
        <dbReference type="ARBA" id="ARBA00012438"/>
    </source>
</evidence>
<feature type="transmembrane region" description="Helical" evidence="9">
    <location>
        <begin position="133"/>
        <end position="159"/>
    </location>
</feature>
<comment type="catalytic activity">
    <reaction evidence="1">
        <text>ATP + protein L-histidine = ADP + protein N-phospho-L-histidine.</text>
        <dbReference type="EC" id="2.7.13.3"/>
    </reaction>
</comment>
<dbReference type="AlphaFoldDB" id="A0A4R4XUX4"/>
<dbReference type="GO" id="GO:0000155">
    <property type="term" value="F:phosphorelay sensor kinase activity"/>
    <property type="evidence" value="ECO:0007669"/>
    <property type="project" value="InterPro"/>
</dbReference>
<keyword evidence="6 11" id="KW-0418">Kinase</keyword>
<keyword evidence="8" id="KW-0902">Two-component regulatory system</keyword>
<dbReference type="OrthoDB" id="5242012at2"/>
<dbReference type="Gene3D" id="1.20.5.1930">
    <property type="match status" value="1"/>
</dbReference>
<dbReference type="Gene3D" id="3.30.565.10">
    <property type="entry name" value="Histidine kinase-like ATPase, C-terminal domain"/>
    <property type="match status" value="1"/>
</dbReference>
<dbReference type="InterPro" id="IPR003594">
    <property type="entry name" value="HATPase_dom"/>
</dbReference>
<evidence type="ECO:0000256" key="4">
    <source>
        <dbReference type="ARBA" id="ARBA00022679"/>
    </source>
</evidence>
<dbReference type="SUPFAM" id="SSF55874">
    <property type="entry name" value="ATPase domain of HSP90 chaperone/DNA topoisomerase II/histidine kinase"/>
    <property type="match status" value="1"/>
</dbReference>
<gene>
    <name evidence="11" type="ORF">E1288_43410</name>
</gene>
<keyword evidence="7" id="KW-0067">ATP-binding</keyword>
<dbReference type="CDD" id="cd16917">
    <property type="entry name" value="HATPase_UhpB-NarQ-NarX-like"/>
    <property type="match status" value="1"/>
</dbReference>
<keyword evidence="9" id="KW-0812">Transmembrane</keyword>
<keyword evidence="3" id="KW-0597">Phosphoprotein</keyword>
<organism evidence="11 12">
    <name type="scientific">Saccharopolyspora elongata</name>
    <dbReference type="NCBI Taxonomy" id="2530387"/>
    <lineage>
        <taxon>Bacteria</taxon>
        <taxon>Bacillati</taxon>
        <taxon>Actinomycetota</taxon>
        <taxon>Actinomycetes</taxon>
        <taxon>Pseudonocardiales</taxon>
        <taxon>Pseudonocardiaceae</taxon>
        <taxon>Saccharopolyspora</taxon>
    </lineage>
</organism>
<accession>A0A4R4XUX4</accession>
<dbReference type="GO" id="GO:0046983">
    <property type="term" value="F:protein dimerization activity"/>
    <property type="evidence" value="ECO:0007669"/>
    <property type="project" value="InterPro"/>
</dbReference>
<evidence type="ECO:0000256" key="1">
    <source>
        <dbReference type="ARBA" id="ARBA00000085"/>
    </source>
</evidence>
<feature type="domain" description="Histidine kinase/HSP90-like ATPase" evidence="10">
    <location>
        <begin position="297"/>
        <end position="385"/>
    </location>
</feature>